<name>A0A1Y1WLH4_9FUNG</name>
<evidence type="ECO:0000256" key="2">
    <source>
        <dbReference type="ARBA" id="ARBA00006850"/>
    </source>
</evidence>
<keyword evidence="6 9" id="KW-0508">mRNA splicing</keyword>
<dbReference type="InterPro" id="IPR034098">
    <property type="entry name" value="Sm_G"/>
</dbReference>
<dbReference type="AlphaFoldDB" id="A0A1Y1WLH4"/>
<evidence type="ECO:0000256" key="7">
    <source>
        <dbReference type="ARBA" id="ARBA00023242"/>
    </source>
</evidence>
<dbReference type="Proteomes" id="UP000193922">
    <property type="component" value="Unassembled WGS sequence"/>
</dbReference>
<dbReference type="PANTHER" id="PTHR10553:SF2">
    <property type="entry name" value="SMALL NUCLEAR RIBONUCLEOPROTEIN G"/>
    <property type="match status" value="1"/>
</dbReference>
<accession>A0A1Y1WLH4</accession>
<comment type="caution">
    <text evidence="11">The sequence shown here is derived from an EMBL/GenBank/DDBJ whole genome shotgun (WGS) entry which is preliminary data.</text>
</comment>
<proteinExistence type="inferred from homology"/>
<dbReference type="GeneID" id="63806646"/>
<keyword evidence="4 9" id="KW-0747">Spliceosome</keyword>
<feature type="domain" description="Sm" evidence="10">
    <location>
        <begin position="14"/>
        <end position="86"/>
    </location>
</feature>
<evidence type="ECO:0000256" key="6">
    <source>
        <dbReference type="ARBA" id="ARBA00023187"/>
    </source>
</evidence>
<dbReference type="GO" id="GO:0005686">
    <property type="term" value="C:U2 snRNP"/>
    <property type="evidence" value="ECO:0007669"/>
    <property type="project" value="TreeGrafter"/>
</dbReference>
<dbReference type="EMBL" id="MCFD01000001">
    <property type="protein sequence ID" value="ORX74148.1"/>
    <property type="molecule type" value="Genomic_DNA"/>
</dbReference>
<evidence type="ECO:0000256" key="8">
    <source>
        <dbReference type="ARBA" id="ARBA00023274"/>
    </source>
</evidence>
<dbReference type="InterPro" id="IPR001163">
    <property type="entry name" value="Sm_dom_euk/arc"/>
</dbReference>
<evidence type="ECO:0000256" key="4">
    <source>
        <dbReference type="ARBA" id="ARBA00022728"/>
    </source>
</evidence>
<evidence type="ECO:0000256" key="3">
    <source>
        <dbReference type="ARBA" id="ARBA00022664"/>
    </source>
</evidence>
<keyword evidence="7 9" id="KW-0539">Nucleus</keyword>
<dbReference type="InterPro" id="IPR044641">
    <property type="entry name" value="Lsm7/SmG-like"/>
</dbReference>
<dbReference type="GO" id="GO:0071011">
    <property type="term" value="C:precatalytic spliceosome"/>
    <property type="evidence" value="ECO:0007669"/>
    <property type="project" value="TreeGrafter"/>
</dbReference>
<evidence type="ECO:0000313" key="12">
    <source>
        <dbReference type="Proteomes" id="UP000193922"/>
    </source>
</evidence>
<keyword evidence="12" id="KW-1185">Reference proteome</keyword>
<keyword evidence="5 9" id="KW-0694">RNA-binding</keyword>
<comment type="similarity">
    <text evidence="2 9">Belongs to the snRNP Sm proteins family.</text>
</comment>
<dbReference type="PANTHER" id="PTHR10553">
    <property type="entry name" value="SMALL NUCLEAR RIBONUCLEOPROTEIN"/>
    <property type="match status" value="1"/>
</dbReference>
<evidence type="ECO:0000256" key="9">
    <source>
        <dbReference type="RuleBase" id="RU365052"/>
    </source>
</evidence>
<dbReference type="SUPFAM" id="SSF50182">
    <property type="entry name" value="Sm-like ribonucleoproteins"/>
    <property type="match status" value="1"/>
</dbReference>
<dbReference type="GO" id="GO:0005689">
    <property type="term" value="C:U12-type spliceosomal complex"/>
    <property type="evidence" value="ECO:0007669"/>
    <property type="project" value="TreeGrafter"/>
</dbReference>
<evidence type="ECO:0000256" key="5">
    <source>
        <dbReference type="ARBA" id="ARBA00022884"/>
    </source>
</evidence>
<keyword evidence="3 9" id="KW-0507">mRNA processing</keyword>
<dbReference type="Pfam" id="PF01423">
    <property type="entry name" value="LSM"/>
    <property type="match status" value="1"/>
</dbReference>
<dbReference type="InterPro" id="IPR047575">
    <property type="entry name" value="Sm"/>
</dbReference>
<organism evidence="11 12">
    <name type="scientific">Linderina pennispora</name>
    <dbReference type="NCBI Taxonomy" id="61395"/>
    <lineage>
        <taxon>Eukaryota</taxon>
        <taxon>Fungi</taxon>
        <taxon>Fungi incertae sedis</taxon>
        <taxon>Zoopagomycota</taxon>
        <taxon>Kickxellomycotina</taxon>
        <taxon>Kickxellomycetes</taxon>
        <taxon>Kickxellales</taxon>
        <taxon>Kickxellaceae</taxon>
        <taxon>Linderina</taxon>
    </lineage>
</organism>
<sequence length="87" mass="9840">MKPLFCVTFGAHNAIAPELKKYMDKRLLLQLNAKRSVTGVLRGYDAFMNVHLDDAFEEISEETREPLGKVVIRGNSIVSMEALEPLY</sequence>
<dbReference type="OrthoDB" id="2146at2759"/>
<dbReference type="CDD" id="cd01719">
    <property type="entry name" value="Sm_G"/>
    <property type="match status" value="1"/>
</dbReference>
<dbReference type="GO" id="GO:0003723">
    <property type="term" value="F:RNA binding"/>
    <property type="evidence" value="ECO:0007669"/>
    <property type="project" value="UniProtKB-UniRule"/>
</dbReference>
<dbReference type="InterPro" id="IPR010920">
    <property type="entry name" value="LSM_dom_sf"/>
</dbReference>
<protein>
    <recommendedName>
        <fullName evidence="9">Small nuclear ribonucleoprotein G</fullName>
        <shortName evidence="9">snRNP-G</shortName>
    </recommendedName>
</protein>
<dbReference type="GO" id="GO:0000387">
    <property type="term" value="P:spliceosomal snRNP assembly"/>
    <property type="evidence" value="ECO:0007669"/>
    <property type="project" value="UniProtKB-UniRule"/>
</dbReference>
<dbReference type="SMART" id="SM00651">
    <property type="entry name" value="Sm"/>
    <property type="match status" value="1"/>
</dbReference>
<comment type="function">
    <text evidence="9">Plays a role in pre-mRNA splicing.</text>
</comment>
<dbReference type="GO" id="GO:0005685">
    <property type="term" value="C:U1 snRNP"/>
    <property type="evidence" value="ECO:0007669"/>
    <property type="project" value="TreeGrafter"/>
</dbReference>
<dbReference type="GO" id="GO:0034719">
    <property type="term" value="C:SMN-Sm protein complex"/>
    <property type="evidence" value="ECO:0007669"/>
    <property type="project" value="TreeGrafter"/>
</dbReference>
<dbReference type="RefSeq" id="XP_040747359.1">
    <property type="nucleotide sequence ID" value="XM_040889998.1"/>
</dbReference>
<keyword evidence="8 9" id="KW-0687">Ribonucleoprotein</keyword>
<dbReference type="Gene3D" id="2.30.30.100">
    <property type="match status" value="1"/>
</dbReference>
<dbReference type="FunFam" id="2.30.30.100:FF:000023">
    <property type="entry name" value="Small nuclear ribonucleoprotein G"/>
    <property type="match status" value="1"/>
</dbReference>
<dbReference type="GO" id="GO:0005682">
    <property type="term" value="C:U5 snRNP"/>
    <property type="evidence" value="ECO:0007669"/>
    <property type="project" value="TreeGrafter"/>
</dbReference>
<dbReference type="GO" id="GO:0071013">
    <property type="term" value="C:catalytic step 2 spliceosome"/>
    <property type="evidence" value="ECO:0007669"/>
    <property type="project" value="TreeGrafter"/>
</dbReference>
<dbReference type="GO" id="GO:0071004">
    <property type="term" value="C:U2-type prespliceosome"/>
    <property type="evidence" value="ECO:0007669"/>
    <property type="project" value="TreeGrafter"/>
</dbReference>
<dbReference type="GO" id="GO:0005687">
    <property type="term" value="C:U4 snRNP"/>
    <property type="evidence" value="ECO:0007669"/>
    <property type="project" value="TreeGrafter"/>
</dbReference>
<evidence type="ECO:0000256" key="1">
    <source>
        <dbReference type="ARBA" id="ARBA00004123"/>
    </source>
</evidence>
<dbReference type="PROSITE" id="PS52002">
    <property type="entry name" value="SM"/>
    <property type="match status" value="1"/>
</dbReference>
<dbReference type="GO" id="GO:0097526">
    <property type="term" value="C:spliceosomal tri-snRNP complex"/>
    <property type="evidence" value="ECO:0007669"/>
    <property type="project" value="TreeGrafter"/>
</dbReference>
<gene>
    <name evidence="11" type="ORF">DL89DRAFT_289770</name>
</gene>
<comment type="subcellular location">
    <subcellularLocation>
        <location evidence="1 9">Nucleus</location>
    </subcellularLocation>
</comment>
<reference evidence="11 12" key="1">
    <citation type="submission" date="2016-07" db="EMBL/GenBank/DDBJ databases">
        <title>Pervasive Adenine N6-methylation of Active Genes in Fungi.</title>
        <authorList>
            <consortium name="DOE Joint Genome Institute"/>
            <person name="Mondo S.J."/>
            <person name="Dannebaum R.O."/>
            <person name="Kuo R.C."/>
            <person name="Labutti K."/>
            <person name="Haridas S."/>
            <person name="Kuo A."/>
            <person name="Salamov A."/>
            <person name="Ahrendt S.R."/>
            <person name="Lipzen A."/>
            <person name="Sullivan W."/>
            <person name="Andreopoulos W.B."/>
            <person name="Clum A."/>
            <person name="Lindquist E."/>
            <person name="Daum C."/>
            <person name="Ramamoorthy G.K."/>
            <person name="Gryganskyi A."/>
            <person name="Culley D."/>
            <person name="Magnuson J.K."/>
            <person name="James T.Y."/>
            <person name="O'Malley M.A."/>
            <person name="Stajich J.E."/>
            <person name="Spatafora J.W."/>
            <person name="Visel A."/>
            <person name="Grigoriev I.V."/>
        </authorList>
    </citation>
    <scope>NUCLEOTIDE SEQUENCE [LARGE SCALE GENOMIC DNA]</scope>
    <source>
        <strain evidence="11 12">ATCC 12442</strain>
    </source>
</reference>
<evidence type="ECO:0000313" key="11">
    <source>
        <dbReference type="EMBL" id="ORX74148.1"/>
    </source>
</evidence>
<evidence type="ECO:0000259" key="10">
    <source>
        <dbReference type="PROSITE" id="PS52002"/>
    </source>
</evidence>
<dbReference type="STRING" id="61395.A0A1Y1WLH4"/>